<dbReference type="InterPro" id="IPR022903">
    <property type="entry name" value="GcvT_bac"/>
</dbReference>
<evidence type="ECO:0000259" key="10">
    <source>
        <dbReference type="Pfam" id="PF08669"/>
    </source>
</evidence>
<dbReference type="HAMAP" id="MF_00259">
    <property type="entry name" value="GcvT"/>
    <property type="match status" value="1"/>
</dbReference>
<evidence type="ECO:0000259" key="9">
    <source>
        <dbReference type="Pfam" id="PF01571"/>
    </source>
</evidence>
<organism evidence="11 12">
    <name type="scientific">Carboxydothermus pertinax</name>
    <dbReference type="NCBI Taxonomy" id="870242"/>
    <lineage>
        <taxon>Bacteria</taxon>
        <taxon>Bacillati</taxon>
        <taxon>Bacillota</taxon>
        <taxon>Clostridia</taxon>
        <taxon>Thermoanaerobacterales</taxon>
        <taxon>Thermoanaerobacteraceae</taxon>
        <taxon>Carboxydothermus</taxon>
    </lineage>
</organism>
<dbReference type="Gene3D" id="3.30.1360.120">
    <property type="entry name" value="Probable tRNA modification gtpase trme, domain 1"/>
    <property type="match status" value="1"/>
</dbReference>
<dbReference type="Pfam" id="PF08669">
    <property type="entry name" value="GCV_T_C"/>
    <property type="match status" value="1"/>
</dbReference>
<evidence type="ECO:0000256" key="7">
    <source>
        <dbReference type="HAMAP-Rule" id="MF_00259"/>
    </source>
</evidence>
<dbReference type="Proteomes" id="UP000187485">
    <property type="component" value="Unassembled WGS sequence"/>
</dbReference>
<dbReference type="PIRSF" id="PIRSF006487">
    <property type="entry name" value="GcvT"/>
    <property type="match status" value="1"/>
</dbReference>
<protein>
    <recommendedName>
        <fullName evidence="2 7">Aminomethyltransferase</fullName>
        <ecNumber evidence="2 7">2.1.2.10</ecNumber>
    </recommendedName>
    <alternativeName>
        <fullName evidence="5 7">Glycine cleavage system T protein</fullName>
    </alternativeName>
</protein>
<sequence length="360" mass="40045">MESLKRTPLFEEHLKLGAKMVPFGGWEMPVQYTGILEEHMAVRTDVGMFDVSHMGEIEILGSRAEEFVNYLITNDASRLNPGEVIYTTMCYPNGGTVDDLLAYKYSNDHYLLVVNASNKDKDFAYIIEHKWEDVTVTDLSDQTAEIALQGPRAQEVLQKLTSFDLNRIKYFGFVEIEVAGIPCLVSRTGYTGEDGFEIYFTPIHAAKIWNELLSLGVKPAGLGARDTLRFEACLPLYGHELSAEITPLEAGLGWAVKFTKEDFLGKEALLAQKNAGLKRKIVGLEMIGAGIPRQGYEIVFNQRGVGFVTSGTFAPYFKKNLALAMVDIDAAEIGTELEVIIRGKGVRARVVPKPFYKRGK</sequence>
<dbReference type="Gene3D" id="4.10.1250.10">
    <property type="entry name" value="Aminomethyltransferase fragment"/>
    <property type="match status" value="1"/>
</dbReference>
<comment type="subunit">
    <text evidence="7">The glycine cleavage system is composed of four proteins: P, T, L and H.</text>
</comment>
<dbReference type="RefSeq" id="WP_075859788.1">
    <property type="nucleotide sequence ID" value="NZ_BDJK01000043.1"/>
</dbReference>
<dbReference type="Gene3D" id="3.30.70.1400">
    <property type="entry name" value="Aminomethyltransferase beta-barrel domains"/>
    <property type="match status" value="1"/>
</dbReference>
<dbReference type="InterPro" id="IPR029043">
    <property type="entry name" value="GcvT/YgfZ_C"/>
</dbReference>
<feature type="domain" description="GCVT N-terminal" evidence="9">
    <location>
        <begin position="10"/>
        <end position="260"/>
    </location>
</feature>
<dbReference type="GO" id="GO:0005960">
    <property type="term" value="C:glycine cleavage complex"/>
    <property type="evidence" value="ECO:0007669"/>
    <property type="project" value="InterPro"/>
</dbReference>
<comment type="caution">
    <text evidence="11">The sequence shown here is derived from an EMBL/GenBank/DDBJ whole genome shotgun (WGS) entry which is preliminary data.</text>
</comment>
<comment type="similarity">
    <text evidence="1 7">Belongs to the GcvT family.</text>
</comment>
<dbReference type="STRING" id="870242.cpu_18660"/>
<dbReference type="InterPro" id="IPR006223">
    <property type="entry name" value="GcvT"/>
</dbReference>
<feature type="domain" description="Aminomethyltransferase C-terminal" evidence="10">
    <location>
        <begin position="279"/>
        <end position="357"/>
    </location>
</feature>
<evidence type="ECO:0000256" key="3">
    <source>
        <dbReference type="ARBA" id="ARBA00022576"/>
    </source>
</evidence>
<dbReference type="NCBIfam" id="NF001567">
    <property type="entry name" value="PRK00389.1"/>
    <property type="match status" value="1"/>
</dbReference>
<dbReference type="EC" id="2.1.2.10" evidence="2 7"/>
<dbReference type="EMBL" id="BDJK01000043">
    <property type="protein sequence ID" value="GAV23356.1"/>
    <property type="molecule type" value="Genomic_DNA"/>
</dbReference>
<evidence type="ECO:0000256" key="8">
    <source>
        <dbReference type="PIRSR" id="PIRSR006487-1"/>
    </source>
</evidence>
<dbReference type="InterPro" id="IPR006222">
    <property type="entry name" value="GCVT_N"/>
</dbReference>
<keyword evidence="4 7" id="KW-0808">Transferase</keyword>
<dbReference type="FunFam" id="3.30.70.1400:FF:000001">
    <property type="entry name" value="Aminomethyltransferase"/>
    <property type="match status" value="1"/>
</dbReference>
<dbReference type="GO" id="GO:0005829">
    <property type="term" value="C:cytosol"/>
    <property type="evidence" value="ECO:0007669"/>
    <property type="project" value="TreeGrafter"/>
</dbReference>
<dbReference type="FunFam" id="4.10.1250.10:FF:000001">
    <property type="entry name" value="Aminomethyltransferase"/>
    <property type="match status" value="1"/>
</dbReference>
<dbReference type="PANTHER" id="PTHR43757:SF2">
    <property type="entry name" value="AMINOMETHYLTRANSFERASE, MITOCHONDRIAL"/>
    <property type="match status" value="1"/>
</dbReference>
<keyword evidence="12" id="KW-1185">Reference proteome</keyword>
<dbReference type="SUPFAM" id="SSF103025">
    <property type="entry name" value="Folate-binding domain"/>
    <property type="match status" value="1"/>
</dbReference>
<evidence type="ECO:0000256" key="1">
    <source>
        <dbReference type="ARBA" id="ARBA00008609"/>
    </source>
</evidence>
<evidence type="ECO:0000256" key="6">
    <source>
        <dbReference type="ARBA" id="ARBA00047665"/>
    </source>
</evidence>
<reference evidence="12" key="1">
    <citation type="submission" date="2016-12" db="EMBL/GenBank/DDBJ databases">
        <title>Draft Genome Sequences od Carboxydothermus pertinax and islandicus, Hydrogenogenic Carboxydotrophic Bacteria.</title>
        <authorList>
            <person name="Fukuyama Y."/>
            <person name="Ohmae K."/>
            <person name="Yoneda Y."/>
            <person name="Yoshida T."/>
            <person name="Sako Y."/>
        </authorList>
    </citation>
    <scope>NUCLEOTIDE SEQUENCE [LARGE SCALE GENOMIC DNA]</scope>
    <source>
        <strain evidence="12">Ug1</strain>
    </source>
</reference>
<feature type="binding site" evidence="8">
    <location>
        <position position="197"/>
    </location>
    <ligand>
        <name>substrate</name>
    </ligand>
</feature>
<accession>A0A1L8CWQ2</accession>
<gene>
    <name evidence="7" type="primary">gcvT</name>
    <name evidence="11" type="ORF">cpu_18660</name>
</gene>
<dbReference type="NCBIfam" id="TIGR00528">
    <property type="entry name" value="gcvT"/>
    <property type="match status" value="1"/>
</dbReference>
<comment type="catalytic activity">
    <reaction evidence="6 7">
        <text>N(6)-[(R)-S(8)-aminomethyldihydrolipoyl]-L-lysyl-[protein] + (6S)-5,6,7,8-tetrahydrofolate = N(6)-[(R)-dihydrolipoyl]-L-lysyl-[protein] + (6R)-5,10-methylene-5,6,7,8-tetrahydrofolate + NH4(+)</text>
        <dbReference type="Rhea" id="RHEA:16945"/>
        <dbReference type="Rhea" id="RHEA-COMP:10475"/>
        <dbReference type="Rhea" id="RHEA-COMP:10492"/>
        <dbReference type="ChEBI" id="CHEBI:15636"/>
        <dbReference type="ChEBI" id="CHEBI:28938"/>
        <dbReference type="ChEBI" id="CHEBI:57453"/>
        <dbReference type="ChEBI" id="CHEBI:83100"/>
        <dbReference type="ChEBI" id="CHEBI:83143"/>
        <dbReference type="EC" id="2.1.2.10"/>
    </reaction>
</comment>
<dbReference type="GO" id="GO:0019464">
    <property type="term" value="P:glycine decarboxylation via glycine cleavage system"/>
    <property type="evidence" value="ECO:0007669"/>
    <property type="project" value="UniProtKB-UniRule"/>
</dbReference>
<evidence type="ECO:0000313" key="11">
    <source>
        <dbReference type="EMBL" id="GAV23356.1"/>
    </source>
</evidence>
<dbReference type="Gene3D" id="2.40.30.110">
    <property type="entry name" value="Aminomethyltransferase beta-barrel domains"/>
    <property type="match status" value="1"/>
</dbReference>
<dbReference type="InterPro" id="IPR028896">
    <property type="entry name" value="GcvT/YgfZ/DmdA"/>
</dbReference>
<comment type="function">
    <text evidence="7">The glycine cleavage system catalyzes the degradation of glycine.</text>
</comment>
<dbReference type="Pfam" id="PF01571">
    <property type="entry name" value="GCV_T"/>
    <property type="match status" value="1"/>
</dbReference>
<proteinExistence type="inferred from homology"/>
<dbReference type="GO" id="GO:0008483">
    <property type="term" value="F:transaminase activity"/>
    <property type="evidence" value="ECO:0007669"/>
    <property type="project" value="UniProtKB-KW"/>
</dbReference>
<keyword evidence="3 7" id="KW-0032">Aminotransferase</keyword>
<dbReference type="PANTHER" id="PTHR43757">
    <property type="entry name" value="AMINOMETHYLTRANSFERASE"/>
    <property type="match status" value="1"/>
</dbReference>
<evidence type="ECO:0000256" key="2">
    <source>
        <dbReference type="ARBA" id="ARBA00012616"/>
    </source>
</evidence>
<dbReference type="OrthoDB" id="9774591at2"/>
<dbReference type="GO" id="GO:0004047">
    <property type="term" value="F:aminomethyltransferase activity"/>
    <property type="evidence" value="ECO:0007669"/>
    <property type="project" value="UniProtKB-UniRule"/>
</dbReference>
<dbReference type="InterPro" id="IPR013977">
    <property type="entry name" value="GcvT_C"/>
</dbReference>
<evidence type="ECO:0000313" key="12">
    <source>
        <dbReference type="Proteomes" id="UP000187485"/>
    </source>
</evidence>
<dbReference type="AlphaFoldDB" id="A0A1L8CWQ2"/>
<evidence type="ECO:0000256" key="5">
    <source>
        <dbReference type="ARBA" id="ARBA00031395"/>
    </source>
</evidence>
<dbReference type="InterPro" id="IPR027266">
    <property type="entry name" value="TrmE/GcvT-like"/>
</dbReference>
<dbReference type="SUPFAM" id="SSF101790">
    <property type="entry name" value="Aminomethyltransferase beta-barrel domain"/>
    <property type="match status" value="1"/>
</dbReference>
<evidence type="ECO:0000256" key="4">
    <source>
        <dbReference type="ARBA" id="ARBA00022679"/>
    </source>
</evidence>
<name>A0A1L8CWQ2_9THEO</name>
<dbReference type="FunFam" id="2.40.30.110:FF:000003">
    <property type="entry name" value="Aminomethyltransferase"/>
    <property type="match status" value="1"/>
</dbReference>